<evidence type="ECO:0000256" key="2">
    <source>
        <dbReference type="ARBA" id="ARBA00023015"/>
    </source>
</evidence>
<sequence>MELTVSRFAQIADTTVRTLRHYRQLGILVPTEKNDKGQNVYTTTEFKIFHNIRLLQSLGLSLKEIKDRFEEPGYSFEKMVDVQEKVLIRKRDNIEASLEMIERIKSVKDSERKEELDAEILMLLMNSMLFEDVQRDIFKEYYPKEVVDHIFPTDKAKQKELDRLSLQLLTIINQAIIHGYAPDSDHVQEQLDELMRNSYLKEWMTEDEEANEELHERMQPYTSLLPEHIVRFLTEAFEVLLNK</sequence>
<dbReference type="Gene3D" id="1.10.1660.10">
    <property type="match status" value="1"/>
</dbReference>
<dbReference type="Proteomes" id="UP000285120">
    <property type="component" value="Unassembled WGS sequence"/>
</dbReference>
<keyword evidence="2" id="KW-0805">Transcription regulation</keyword>
<dbReference type="InterPro" id="IPR047057">
    <property type="entry name" value="MerR_fam"/>
</dbReference>
<evidence type="ECO:0000313" key="6">
    <source>
        <dbReference type="EMBL" id="RKD71381.1"/>
    </source>
</evidence>
<gene>
    <name evidence="6" type="ORF">ATL39_2777</name>
</gene>
<dbReference type="GO" id="GO:0003700">
    <property type="term" value="F:DNA-binding transcription factor activity"/>
    <property type="evidence" value="ECO:0007669"/>
    <property type="project" value="InterPro"/>
</dbReference>
<dbReference type="OrthoDB" id="1894615at2"/>
<evidence type="ECO:0000256" key="4">
    <source>
        <dbReference type="ARBA" id="ARBA00023163"/>
    </source>
</evidence>
<keyword evidence="4" id="KW-0804">Transcription</keyword>
<dbReference type="AlphaFoldDB" id="A0A419V0D5"/>
<dbReference type="InterPro" id="IPR000551">
    <property type="entry name" value="MerR-type_HTH_dom"/>
</dbReference>
<dbReference type="SMART" id="SM00422">
    <property type="entry name" value="HTH_MERR"/>
    <property type="match status" value="1"/>
</dbReference>
<dbReference type="CDD" id="cd01106">
    <property type="entry name" value="HTH_TipAL-Mta"/>
    <property type="match status" value="1"/>
</dbReference>
<evidence type="ECO:0000256" key="3">
    <source>
        <dbReference type="ARBA" id="ARBA00023125"/>
    </source>
</evidence>
<evidence type="ECO:0000313" key="7">
    <source>
        <dbReference type="Proteomes" id="UP000285120"/>
    </source>
</evidence>
<dbReference type="RefSeq" id="WP_120193914.1">
    <property type="nucleotide sequence ID" value="NZ_RAPK01000010.1"/>
</dbReference>
<proteinExistence type="predicted"/>
<dbReference type="PANTHER" id="PTHR30204:SF69">
    <property type="entry name" value="MERR-FAMILY TRANSCRIPTIONAL REGULATOR"/>
    <property type="match status" value="1"/>
</dbReference>
<keyword evidence="7" id="KW-1185">Reference proteome</keyword>
<keyword evidence="3 6" id="KW-0238">DNA-binding</keyword>
<reference evidence="6 7" key="1">
    <citation type="submission" date="2018-09" db="EMBL/GenBank/DDBJ databases">
        <title>Genomic Encyclopedia of Archaeal and Bacterial Type Strains, Phase II (KMG-II): from individual species to whole genera.</title>
        <authorList>
            <person name="Goeker M."/>
        </authorList>
    </citation>
    <scope>NUCLEOTIDE SEQUENCE [LARGE SCALE GENOMIC DNA]</scope>
    <source>
        <strain evidence="6 7">DSM 17008</strain>
    </source>
</reference>
<dbReference type="PROSITE" id="PS50937">
    <property type="entry name" value="HTH_MERR_2"/>
    <property type="match status" value="1"/>
</dbReference>
<dbReference type="EMBL" id="RAPK01000010">
    <property type="protein sequence ID" value="RKD71381.1"/>
    <property type="molecule type" value="Genomic_DNA"/>
</dbReference>
<keyword evidence="1" id="KW-0678">Repressor</keyword>
<organism evidence="6 7">
    <name type="scientific">Sinobaca qinghaiensis</name>
    <dbReference type="NCBI Taxonomy" id="342944"/>
    <lineage>
        <taxon>Bacteria</taxon>
        <taxon>Bacillati</taxon>
        <taxon>Bacillota</taxon>
        <taxon>Bacilli</taxon>
        <taxon>Bacillales</taxon>
        <taxon>Sporolactobacillaceae</taxon>
        <taxon>Sinobaca</taxon>
    </lineage>
</organism>
<dbReference type="GO" id="GO:0003677">
    <property type="term" value="F:DNA binding"/>
    <property type="evidence" value="ECO:0007669"/>
    <property type="project" value="UniProtKB-KW"/>
</dbReference>
<evidence type="ECO:0000256" key="1">
    <source>
        <dbReference type="ARBA" id="ARBA00022491"/>
    </source>
</evidence>
<protein>
    <submittedName>
        <fullName evidence="6">DNA-binding transcriptional MerR regulator</fullName>
    </submittedName>
</protein>
<feature type="domain" description="HTH merR-type" evidence="5">
    <location>
        <begin position="1"/>
        <end position="71"/>
    </location>
</feature>
<dbReference type="InterPro" id="IPR009061">
    <property type="entry name" value="DNA-bd_dom_put_sf"/>
</dbReference>
<dbReference type="SUPFAM" id="SSF46955">
    <property type="entry name" value="Putative DNA-binding domain"/>
    <property type="match status" value="1"/>
</dbReference>
<accession>A0A419V0D5</accession>
<dbReference type="Pfam" id="PF13411">
    <property type="entry name" value="MerR_1"/>
    <property type="match status" value="1"/>
</dbReference>
<comment type="caution">
    <text evidence="6">The sequence shown here is derived from an EMBL/GenBank/DDBJ whole genome shotgun (WGS) entry which is preliminary data.</text>
</comment>
<name>A0A419V0D5_9BACL</name>
<evidence type="ECO:0000259" key="5">
    <source>
        <dbReference type="PROSITE" id="PS50937"/>
    </source>
</evidence>
<dbReference type="PANTHER" id="PTHR30204">
    <property type="entry name" value="REDOX-CYCLING DRUG-SENSING TRANSCRIPTIONAL ACTIVATOR SOXR"/>
    <property type="match status" value="1"/>
</dbReference>